<dbReference type="Pfam" id="PF07690">
    <property type="entry name" value="MFS_1"/>
    <property type="match status" value="1"/>
</dbReference>
<feature type="transmembrane region" description="Helical" evidence="8">
    <location>
        <begin position="35"/>
        <end position="54"/>
    </location>
</feature>
<feature type="transmembrane region" description="Helical" evidence="8">
    <location>
        <begin position="235"/>
        <end position="263"/>
    </location>
</feature>
<dbReference type="PANTHER" id="PTHR23517">
    <property type="entry name" value="RESISTANCE PROTEIN MDTM, PUTATIVE-RELATED-RELATED"/>
    <property type="match status" value="1"/>
</dbReference>
<dbReference type="RefSeq" id="WP_222977838.1">
    <property type="nucleotide sequence ID" value="NZ_JAINVZ010000008.1"/>
</dbReference>
<evidence type="ECO:0000256" key="5">
    <source>
        <dbReference type="ARBA" id="ARBA00022989"/>
    </source>
</evidence>
<dbReference type="PANTHER" id="PTHR23517:SF2">
    <property type="entry name" value="MULTIDRUG RESISTANCE PROTEIN MDTH"/>
    <property type="match status" value="1"/>
</dbReference>
<evidence type="ECO:0000313" key="9">
    <source>
        <dbReference type="EMBL" id="MBY8886016.1"/>
    </source>
</evidence>
<evidence type="ECO:0000256" key="8">
    <source>
        <dbReference type="SAM" id="Phobius"/>
    </source>
</evidence>
<feature type="transmembrane region" description="Helical" evidence="8">
    <location>
        <begin position="269"/>
        <end position="287"/>
    </location>
</feature>
<comment type="caution">
    <text evidence="9">The sequence shown here is derived from an EMBL/GenBank/DDBJ whole genome shotgun (WGS) entry which is preliminary data.</text>
</comment>
<keyword evidence="3" id="KW-1003">Cell membrane</keyword>
<keyword evidence="6 8" id="KW-0472">Membrane</keyword>
<sequence>MTTRTDRPAAAGRRTGSRLGLPELAGHGRLVGANLIDSLGTGLVLAFTVVYFARTTSVPLAQIGTALSLGRLLSLPVPALVGPLLDRYGPRRVAVAANLVCAVGFLGFPAARSLWSIVLTQLVVQAGTTAYWTSSRSLVALAASAPQERPRWFALVSALRNTGMGLGALVSSATVDVAGATGLRAVVVANALTFVAAAVLIAAWSPGSTLTGPMDKGIDVESSGFGYKAVLRDRVYLRLVAANLAYVLGAMMPSVLLAVYVTASVRSPAWLVGVLLALNTAVVATAQTSTYRLLERHRLSRIAAAGLAADAVAFVLFALVPSGGGVLAGACLVSATLVFTAAEVVGSPSLNELSVRLSAPHLHGRYQAVYQMSWAVGGALAPALLTGLLALGPLWPWIALALGSAGAAAVALTLDGRQVDAAT</sequence>
<protein>
    <submittedName>
        <fullName evidence="9">MFS transporter</fullName>
    </submittedName>
</protein>
<evidence type="ECO:0000256" key="7">
    <source>
        <dbReference type="SAM" id="MobiDB-lite"/>
    </source>
</evidence>
<dbReference type="EMBL" id="JAINVZ010000008">
    <property type="protein sequence ID" value="MBY8886016.1"/>
    <property type="molecule type" value="Genomic_DNA"/>
</dbReference>
<reference evidence="9 10" key="1">
    <citation type="submission" date="2021-08" db="EMBL/GenBank/DDBJ databases">
        <title>Streptomyces sp. PTM05 isolated from lichen.</title>
        <authorList>
            <person name="Somphong A."/>
            <person name="Phongsopitanun W."/>
            <person name="Tanasupawat S."/>
        </authorList>
    </citation>
    <scope>NUCLEOTIDE SEQUENCE [LARGE SCALE GENOMIC DNA]</scope>
    <source>
        <strain evidence="9 10">Ptm05</strain>
    </source>
</reference>
<dbReference type="Proteomes" id="UP001198565">
    <property type="component" value="Unassembled WGS sequence"/>
</dbReference>
<feature type="transmembrane region" description="Helical" evidence="8">
    <location>
        <begin position="299"/>
        <end position="320"/>
    </location>
</feature>
<dbReference type="PRINTS" id="PR01035">
    <property type="entry name" value="TCRTETA"/>
</dbReference>
<evidence type="ECO:0000256" key="4">
    <source>
        <dbReference type="ARBA" id="ARBA00022692"/>
    </source>
</evidence>
<keyword evidence="10" id="KW-1185">Reference proteome</keyword>
<feature type="transmembrane region" description="Helical" evidence="8">
    <location>
        <begin position="368"/>
        <end position="388"/>
    </location>
</feature>
<name>A0ABS7QS46_9ACTN</name>
<feature type="transmembrane region" description="Helical" evidence="8">
    <location>
        <begin position="326"/>
        <end position="347"/>
    </location>
</feature>
<keyword evidence="4 8" id="KW-0812">Transmembrane</keyword>
<dbReference type="InterPro" id="IPR011701">
    <property type="entry name" value="MFS"/>
</dbReference>
<keyword evidence="2" id="KW-0813">Transport</keyword>
<dbReference type="Gene3D" id="1.20.1250.20">
    <property type="entry name" value="MFS general substrate transporter like domains"/>
    <property type="match status" value="1"/>
</dbReference>
<gene>
    <name evidence="9" type="ORF">K7472_14280</name>
</gene>
<dbReference type="InterPro" id="IPR050171">
    <property type="entry name" value="MFS_Transporters"/>
</dbReference>
<feature type="transmembrane region" description="Helical" evidence="8">
    <location>
        <begin position="394"/>
        <end position="414"/>
    </location>
</feature>
<feature type="region of interest" description="Disordered" evidence="7">
    <location>
        <begin position="1"/>
        <end position="20"/>
    </location>
</feature>
<dbReference type="InterPro" id="IPR036259">
    <property type="entry name" value="MFS_trans_sf"/>
</dbReference>
<accession>A0ABS7QS46</accession>
<organism evidence="9 10">
    <name type="scientific">Streptantibioticus parmotrematis</name>
    <dbReference type="NCBI Taxonomy" id="2873249"/>
    <lineage>
        <taxon>Bacteria</taxon>
        <taxon>Bacillati</taxon>
        <taxon>Actinomycetota</taxon>
        <taxon>Actinomycetes</taxon>
        <taxon>Kitasatosporales</taxon>
        <taxon>Streptomycetaceae</taxon>
        <taxon>Streptantibioticus</taxon>
    </lineage>
</organism>
<proteinExistence type="predicted"/>
<feature type="transmembrane region" description="Helical" evidence="8">
    <location>
        <begin position="93"/>
        <end position="108"/>
    </location>
</feature>
<dbReference type="InterPro" id="IPR001958">
    <property type="entry name" value="Tet-R_TetA/multi-R_MdtG-like"/>
</dbReference>
<comment type="subcellular location">
    <subcellularLocation>
        <location evidence="1">Cell membrane</location>
        <topology evidence="1">Multi-pass membrane protein</topology>
    </subcellularLocation>
</comment>
<feature type="transmembrane region" description="Helical" evidence="8">
    <location>
        <begin position="182"/>
        <end position="204"/>
    </location>
</feature>
<feature type="transmembrane region" description="Helical" evidence="8">
    <location>
        <begin position="60"/>
        <end position="81"/>
    </location>
</feature>
<keyword evidence="5 8" id="KW-1133">Transmembrane helix</keyword>
<evidence type="ECO:0000313" key="10">
    <source>
        <dbReference type="Proteomes" id="UP001198565"/>
    </source>
</evidence>
<evidence type="ECO:0000256" key="1">
    <source>
        <dbReference type="ARBA" id="ARBA00004651"/>
    </source>
</evidence>
<evidence type="ECO:0000256" key="2">
    <source>
        <dbReference type="ARBA" id="ARBA00022448"/>
    </source>
</evidence>
<dbReference type="SUPFAM" id="SSF103473">
    <property type="entry name" value="MFS general substrate transporter"/>
    <property type="match status" value="1"/>
</dbReference>
<evidence type="ECO:0000256" key="6">
    <source>
        <dbReference type="ARBA" id="ARBA00023136"/>
    </source>
</evidence>
<evidence type="ECO:0000256" key="3">
    <source>
        <dbReference type="ARBA" id="ARBA00022475"/>
    </source>
</evidence>